<dbReference type="EMBL" id="BSSD01000004">
    <property type="protein sequence ID" value="GLW92450.1"/>
    <property type="molecule type" value="Genomic_DNA"/>
</dbReference>
<comment type="caution">
    <text evidence="1">The sequence shown here is derived from an EMBL/GenBank/DDBJ whole genome shotgun (WGS) entry which is preliminary data.</text>
</comment>
<evidence type="ECO:0000313" key="1">
    <source>
        <dbReference type="EMBL" id="GLW92450.1"/>
    </source>
</evidence>
<dbReference type="RefSeq" id="WP_285611023.1">
    <property type="nucleotide sequence ID" value="NZ_BSSD01000004.1"/>
</dbReference>
<accession>A0A9W6V775</accession>
<dbReference type="AlphaFoldDB" id="A0A9W6V775"/>
<gene>
    <name evidence="1" type="ORF">Aglo03_32660</name>
</gene>
<proteinExistence type="predicted"/>
<evidence type="ECO:0000313" key="2">
    <source>
        <dbReference type="Proteomes" id="UP001165042"/>
    </source>
</evidence>
<sequence>MRLAPVAGITPVTLASPDRTAAELTTLMLATRGPEAAHDPAIAQSAHEAATLAHASGAGLVATVTHPAADPAILTALLTTTDTPNGSGSTADLRTHLTQDDIPDTTESTTEHGYPVVIIERITASPGCQLQAAVFQPGTARVALFTLHSVSGRGWWELAGLFGQLVTSVEFG</sequence>
<organism evidence="1 2">
    <name type="scientific">Actinokineospora globicatena</name>
    <dbReference type="NCBI Taxonomy" id="103729"/>
    <lineage>
        <taxon>Bacteria</taxon>
        <taxon>Bacillati</taxon>
        <taxon>Actinomycetota</taxon>
        <taxon>Actinomycetes</taxon>
        <taxon>Pseudonocardiales</taxon>
        <taxon>Pseudonocardiaceae</taxon>
        <taxon>Actinokineospora</taxon>
    </lineage>
</organism>
<keyword evidence="2" id="KW-1185">Reference proteome</keyword>
<dbReference type="Proteomes" id="UP001165042">
    <property type="component" value="Unassembled WGS sequence"/>
</dbReference>
<name>A0A9W6V775_9PSEU</name>
<reference evidence="1" key="1">
    <citation type="submission" date="2023-02" db="EMBL/GenBank/DDBJ databases">
        <title>Actinokineospora globicatena NBRC 15670.</title>
        <authorList>
            <person name="Ichikawa N."/>
            <person name="Sato H."/>
            <person name="Tonouchi N."/>
        </authorList>
    </citation>
    <scope>NUCLEOTIDE SEQUENCE</scope>
    <source>
        <strain evidence="1">NBRC 15670</strain>
    </source>
</reference>
<protein>
    <submittedName>
        <fullName evidence="1">Uncharacterized protein</fullName>
    </submittedName>
</protein>